<keyword evidence="2" id="KW-0812">Transmembrane</keyword>
<dbReference type="OrthoDB" id="4318394at2"/>
<evidence type="ECO:0000256" key="1">
    <source>
        <dbReference type="SAM" id="MobiDB-lite"/>
    </source>
</evidence>
<feature type="transmembrane region" description="Helical" evidence="2">
    <location>
        <begin position="64"/>
        <end position="81"/>
    </location>
</feature>
<feature type="compositionally biased region" description="Polar residues" evidence="1">
    <location>
        <begin position="1"/>
        <end position="13"/>
    </location>
</feature>
<sequence length="300" mass="32467">MRSEVQQPGSQGHQADRSTIDGTPIPPEGSDTAYFSPLVSIPELHLEGYEIGDRIGDTRARTRLALAVALVALCGGLFIYHQHERFGLERTPATWTGFSLVALSLLFPFIISYRATAHRGRPQASTNKSEEGEDLSRYEGIVNSNQRLIIQYHAMTTRQAASAYRNTQFAMAACLAVLLFGGVMIVQLQDGITRIVVGALAALGTGLSAYLGATFISTYNRTLNQLNFFFGQPLVNSYLLAAERLSGKLSAEAHDRAVSKIVDQLLKNAATNSDILLGLGGRTTARKKRAQAPATVDKAV</sequence>
<dbReference type="RefSeq" id="WP_153278826.1">
    <property type="nucleotide sequence ID" value="NZ_CP034550.1"/>
</dbReference>
<feature type="transmembrane region" description="Helical" evidence="2">
    <location>
        <begin position="93"/>
        <end position="113"/>
    </location>
</feature>
<evidence type="ECO:0000313" key="4">
    <source>
        <dbReference type="EMBL" id="QFZ23735.1"/>
    </source>
</evidence>
<name>A0A5Q0HCQ6_SACSY</name>
<keyword evidence="2" id="KW-0472">Membrane</keyword>
<accession>A0A5Q0HCQ6</accession>
<keyword evidence="2" id="KW-1133">Transmembrane helix</keyword>
<feature type="transmembrane region" description="Helical" evidence="2">
    <location>
        <begin position="169"/>
        <end position="189"/>
    </location>
</feature>
<evidence type="ECO:0000313" key="5">
    <source>
        <dbReference type="Proteomes" id="UP000325787"/>
    </source>
</evidence>
<dbReference type="Proteomes" id="UP000325787">
    <property type="component" value="Chromosome"/>
</dbReference>
<reference evidence="5" key="1">
    <citation type="journal article" date="2021" name="Curr. Microbiol.">
        <title>Complete genome of nocamycin-producing strain Saccharothrix syringae NRRL B-16468 reveals the biosynthetic potential for secondary metabolites.</title>
        <authorList>
            <person name="Mo X."/>
            <person name="Yang S."/>
        </authorList>
    </citation>
    <scope>NUCLEOTIDE SEQUENCE [LARGE SCALE GENOMIC DNA]</scope>
    <source>
        <strain evidence="5">ATCC 51364 / DSM 43886 / JCM 6844 / KCTC 9398 / NBRC 14523 / NRRL B-16468 / INA 2240</strain>
    </source>
</reference>
<dbReference type="AlphaFoldDB" id="A0A5Q0HCQ6"/>
<dbReference type="EMBL" id="CP034550">
    <property type="protein sequence ID" value="QFZ23735.1"/>
    <property type="molecule type" value="Genomic_DNA"/>
</dbReference>
<gene>
    <name evidence="4" type="ORF">EKG83_45480</name>
</gene>
<evidence type="ECO:0000256" key="2">
    <source>
        <dbReference type="SAM" id="Phobius"/>
    </source>
</evidence>
<feature type="transmembrane region" description="Helical" evidence="2">
    <location>
        <begin position="195"/>
        <end position="216"/>
    </location>
</feature>
<dbReference type="Pfam" id="PF20712">
    <property type="entry name" value="CyanoTRADDas_TM"/>
    <property type="match status" value="1"/>
</dbReference>
<proteinExistence type="predicted"/>
<feature type="region of interest" description="Disordered" evidence="1">
    <location>
        <begin position="1"/>
        <end position="27"/>
    </location>
</feature>
<evidence type="ECO:0000259" key="3">
    <source>
        <dbReference type="Pfam" id="PF20712"/>
    </source>
</evidence>
<protein>
    <recommendedName>
        <fullName evidence="3">Cyanobacterial TRADD-N associated 2 transmembrane domain-containing protein</fullName>
    </recommendedName>
</protein>
<dbReference type="InterPro" id="IPR048567">
    <property type="entry name" value="CyanoTRADDas_TM"/>
</dbReference>
<organism evidence="4 5">
    <name type="scientific">Saccharothrix syringae</name>
    <name type="common">Nocardiopsis syringae</name>
    <dbReference type="NCBI Taxonomy" id="103733"/>
    <lineage>
        <taxon>Bacteria</taxon>
        <taxon>Bacillati</taxon>
        <taxon>Actinomycetota</taxon>
        <taxon>Actinomycetes</taxon>
        <taxon>Pseudonocardiales</taxon>
        <taxon>Pseudonocardiaceae</taxon>
        <taxon>Saccharothrix</taxon>
    </lineage>
</organism>
<feature type="domain" description="Cyanobacterial TRADD-N associated 2 transmembrane" evidence="3">
    <location>
        <begin position="157"/>
        <end position="226"/>
    </location>
</feature>
<dbReference type="KEGG" id="ssyi:EKG83_45480"/>
<keyword evidence="5" id="KW-1185">Reference proteome</keyword>